<dbReference type="InterPro" id="IPR032675">
    <property type="entry name" value="LRR_dom_sf"/>
</dbReference>
<dbReference type="Gene3D" id="1.10.8.430">
    <property type="entry name" value="Helical domain of apoptotic protease-activating factors"/>
    <property type="match status" value="1"/>
</dbReference>
<evidence type="ECO:0000259" key="7">
    <source>
        <dbReference type="Pfam" id="PF00931"/>
    </source>
</evidence>
<dbReference type="InterPro" id="IPR002182">
    <property type="entry name" value="NB-ARC"/>
</dbReference>
<dbReference type="EMBL" id="NMUH01000089">
    <property type="protein sequence ID" value="MQL71123.1"/>
    <property type="molecule type" value="Genomic_DNA"/>
</dbReference>
<evidence type="ECO:0000313" key="11">
    <source>
        <dbReference type="EMBL" id="MQL71123.1"/>
    </source>
</evidence>
<evidence type="ECO:0000256" key="6">
    <source>
        <dbReference type="ARBA" id="ARBA00022840"/>
    </source>
</evidence>
<organism evidence="11 12">
    <name type="scientific">Colocasia esculenta</name>
    <name type="common">Wild taro</name>
    <name type="synonym">Arum esculentum</name>
    <dbReference type="NCBI Taxonomy" id="4460"/>
    <lineage>
        <taxon>Eukaryota</taxon>
        <taxon>Viridiplantae</taxon>
        <taxon>Streptophyta</taxon>
        <taxon>Embryophyta</taxon>
        <taxon>Tracheophyta</taxon>
        <taxon>Spermatophyta</taxon>
        <taxon>Magnoliopsida</taxon>
        <taxon>Liliopsida</taxon>
        <taxon>Araceae</taxon>
        <taxon>Aroideae</taxon>
        <taxon>Colocasieae</taxon>
        <taxon>Colocasia</taxon>
    </lineage>
</organism>
<dbReference type="PANTHER" id="PTHR36766">
    <property type="entry name" value="PLANT BROAD-SPECTRUM MILDEW RESISTANCE PROTEIN RPW8"/>
    <property type="match status" value="1"/>
</dbReference>
<evidence type="ECO:0000256" key="2">
    <source>
        <dbReference type="ARBA" id="ARBA00022614"/>
    </source>
</evidence>
<feature type="domain" description="Disease resistance R13L4/SHOC-2-like LRR" evidence="10">
    <location>
        <begin position="480"/>
        <end position="812"/>
    </location>
</feature>
<sequence>MVLILDAFIPLFIETLTNFVKDEAAMVLGVKEEVRRLHESLEDMRNVLEVAERRKIHDKVLAGWLNRLREVMYDADDIIDRCKIQWEKHGGGVAAQRRSSSIQCDIVGEGIYRDTDSLVRSLVKEEEEETLVFAIVGMGGIGKTTLAQSIYDDEKIKANFPTRIWLCVSRDFSETNLLREILYGAGGGGYDAQTRAQIEPMVWSAVEHKKFLLVLDDVWRGEIWEDLLKNPLRSGAPGSRVLVTTRDENIARQMKAVNVHQIQGMPSEEGWLLLCKKVFLRTEDEGGLEALRDIGLQIVERCHGVPLAIKTIGGVLRTKDRSRREWEKVLRSEAWSLTELREGFMGALYLSYDDLPSHLKQCFLYCSLFPENYVFVRVFIVQLWIAEGFVKDGELEAEELADDYYKELVKRSLLLPDVRYDSEKGCKMHSLTRSLGQYLSSGENLTGVQGLEGAPMTVRRLSMASKGVATVPNGTDQMIHLRTLLLFDNPEIRTIRKSLFQRLRRLRVLDLMGTEIEMLPESVGCLKHLRYLNLSFSKLAKLPESVGQLRNLQFLILQGCASLRSLPNVVSRLHNLRALDVLNTGVDRMPQGLGRLEHLSLLQGFVVPDECYSSKHDDPSPGCILQELKSLSRMRILHVQKLENAAAAGSVLSGMPYLRELEIHCTLMPGRQFYEEKTKRIEEVFEDLSPPARLERLRIEGFFGRQLPRWMSGSSLPNLTRLYLKDCLFCTQLPPLGQLPQLRHLLISGALAIVTIGLELYGDTGASATPAFPKLEDMVLENMHNLVEWTGLMEGGMPCLRGLHIEACPQLQALPDGLRHATALKELSILGASSLMKVDGRRRAFSPSIRALYVVDNPKLVRISDLPALQLLVAINCPALRTVERVDELQQVYLTDHSMDSLPEWLGGGPSGDCSPGELRAFGLECGVQLLERCAMGGPYWPVLKRIPYVYLVAHDSSAFVSYTRSPFSYATNIEGAATEGRTQTHGWANPPFYRKSL</sequence>
<keyword evidence="2" id="KW-0433">Leucine-rich repeat</keyword>
<feature type="domain" description="Disease resistance protein winged helix" evidence="9">
    <location>
        <begin position="368"/>
        <end position="433"/>
    </location>
</feature>
<dbReference type="Proteomes" id="UP000652761">
    <property type="component" value="Unassembled WGS sequence"/>
</dbReference>
<dbReference type="CDD" id="cd14798">
    <property type="entry name" value="RX-CC_like"/>
    <property type="match status" value="1"/>
</dbReference>
<name>A0A843TNU6_COLES</name>
<dbReference type="Gene3D" id="1.10.10.10">
    <property type="entry name" value="Winged helix-like DNA-binding domain superfamily/Winged helix DNA-binding domain"/>
    <property type="match status" value="1"/>
</dbReference>
<feature type="domain" description="NB-ARC" evidence="7">
    <location>
        <begin position="115"/>
        <end position="282"/>
    </location>
</feature>
<comment type="caution">
    <text evidence="11">The sequence shown here is derived from an EMBL/GenBank/DDBJ whole genome shotgun (WGS) entry which is preliminary data.</text>
</comment>
<dbReference type="SUPFAM" id="SSF52540">
    <property type="entry name" value="P-loop containing nucleoside triphosphate hydrolases"/>
    <property type="match status" value="1"/>
</dbReference>
<dbReference type="OrthoDB" id="775271at2759"/>
<keyword evidence="3" id="KW-0677">Repeat</keyword>
<feature type="domain" description="Disease resistance N-terminal" evidence="8">
    <location>
        <begin position="11"/>
        <end position="96"/>
    </location>
</feature>
<dbReference type="InterPro" id="IPR036388">
    <property type="entry name" value="WH-like_DNA-bd_sf"/>
</dbReference>
<dbReference type="GO" id="GO:0005524">
    <property type="term" value="F:ATP binding"/>
    <property type="evidence" value="ECO:0007669"/>
    <property type="project" value="UniProtKB-KW"/>
</dbReference>
<dbReference type="Pfam" id="PF23598">
    <property type="entry name" value="LRR_14"/>
    <property type="match status" value="1"/>
</dbReference>
<dbReference type="InterPro" id="IPR003591">
    <property type="entry name" value="Leu-rich_rpt_typical-subtyp"/>
</dbReference>
<dbReference type="InterPro" id="IPR055414">
    <property type="entry name" value="LRR_R13L4/SHOC2-like"/>
</dbReference>
<dbReference type="Gene3D" id="3.40.50.300">
    <property type="entry name" value="P-loop containing nucleotide triphosphate hydrolases"/>
    <property type="match status" value="1"/>
</dbReference>
<proteinExistence type="inferred from homology"/>
<dbReference type="GO" id="GO:0009626">
    <property type="term" value="P:plant-type hypersensitive response"/>
    <property type="evidence" value="ECO:0007669"/>
    <property type="project" value="UniProtKB-ARBA"/>
</dbReference>
<dbReference type="SMART" id="SM00369">
    <property type="entry name" value="LRR_TYP"/>
    <property type="match status" value="4"/>
</dbReference>
<dbReference type="InterPro" id="IPR027417">
    <property type="entry name" value="P-loop_NTPase"/>
</dbReference>
<evidence type="ECO:0000256" key="1">
    <source>
        <dbReference type="ARBA" id="ARBA00008894"/>
    </source>
</evidence>
<dbReference type="Gene3D" id="3.80.10.10">
    <property type="entry name" value="Ribonuclease Inhibitor"/>
    <property type="match status" value="1"/>
</dbReference>
<protein>
    <recommendedName>
        <fullName evidence="13">Disease resistance protein RGA3</fullName>
    </recommendedName>
</protein>
<dbReference type="Pfam" id="PF23559">
    <property type="entry name" value="WHD_DRP"/>
    <property type="match status" value="1"/>
</dbReference>
<dbReference type="Pfam" id="PF00931">
    <property type="entry name" value="NB-ARC"/>
    <property type="match status" value="1"/>
</dbReference>
<evidence type="ECO:0000259" key="8">
    <source>
        <dbReference type="Pfam" id="PF18052"/>
    </source>
</evidence>
<dbReference type="FunFam" id="3.40.50.300:FF:001091">
    <property type="entry name" value="Probable disease resistance protein At1g61300"/>
    <property type="match status" value="1"/>
</dbReference>
<dbReference type="InterPro" id="IPR058922">
    <property type="entry name" value="WHD_DRP"/>
</dbReference>
<dbReference type="InterPro" id="IPR038005">
    <property type="entry name" value="RX-like_CC"/>
</dbReference>
<dbReference type="InterPro" id="IPR042197">
    <property type="entry name" value="Apaf_helical"/>
</dbReference>
<evidence type="ECO:0000259" key="9">
    <source>
        <dbReference type="Pfam" id="PF23559"/>
    </source>
</evidence>
<dbReference type="GO" id="GO:0002758">
    <property type="term" value="P:innate immune response-activating signaling pathway"/>
    <property type="evidence" value="ECO:0007669"/>
    <property type="project" value="UniProtKB-ARBA"/>
</dbReference>
<evidence type="ECO:0000256" key="3">
    <source>
        <dbReference type="ARBA" id="ARBA00022737"/>
    </source>
</evidence>
<gene>
    <name evidence="11" type="ORF">Taro_003473</name>
</gene>
<evidence type="ECO:0000313" key="12">
    <source>
        <dbReference type="Proteomes" id="UP000652761"/>
    </source>
</evidence>
<dbReference type="FunFam" id="1.10.10.10:FF:000322">
    <property type="entry name" value="Probable disease resistance protein At1g63360"/>
    <property type="match status" value="1"/>
</dbReference>
<keyword evidence="4" id="KW-0547">Nucleotide-binding</keyword>
<keyword evidence="6" id="KW-0067">ATP-binding</keyword>
<dbReference type="InterPro" id="IPR041118">
    <property type="entry name" value="Rx_N"/>
</dbReference>
<dbReference type="GO" id="GO:0043531">
    <property type="term" value="F:ADP binding"/>
    <property type="evidence" value="ECO:0007669"/>
    <property type="project" value="InterPro"/>
</dbReference>
<dbReference type="AlphaFoldDB" id="A0A843TNU6"/>
<evidence type="ECO:0000259" key="10">
    <source>
        <dbReference type="Pfam" id="PF23598"/>
    </source>
</evidence>
<dbReference type="PANTHER" id="PTHR36766:SF70">
    <property type="entry name" value="DISEASE RESISTANCE PROTEIN RGA4"/>
    <property type="match status" value="1"/>
</dbReference>
<dbReference type="Gene3D" id="1.20.5.4130">
    <property type="match status" value="1"/>
</dbReference>
<dbReference type="PRINTS" id="PR00364">
    <property type="entry name" value="DISEASERSIST"/>
</dbReference>
<comment type="similarity">
    <text evidence="1">Belongs to the disease resistance NB-LRR family.</text>
</comment>
<evidence type="ECO:0008006" key="13">
    <source>
        <dbReference type="Google" id="ProtNLM"/>
    </source>
</evidence>
<dbReference type="Pfam" id="PF18052">
    <property type="entry name" value="Rx_N"/>
    <property type="match status" value="1"/>
</dbReference>
<accession>A0A843TNU6</accession>
<evidence type="ECO:0000256" key="4">
    <source>
        <dbReference type="ARBA" id="ARBA00022741"/>
    </source>
</evidence>
<dbReference type="SUPFAM" id="SSF52058">
    <property type="entry name" value="L domain-like"/>
    <property type="match status" value="1"/>
</dbReference>
<evidence type="ECO:0000256" key="5">
    <source>
        <dbReference type="ARBA" id="ARBA00022821"/>
    </source>
</evidence>
<keyword evidence="5" id="KW-0611">Plant defense</keyword>
<keyword evidence="12" id="KW-1185">Reference proteome</keyword>
<reference evidence="11" key="1">
    <citation type="submission" date="2017-07" db="EMBL/GenBank/DDBJ databases">
        <title>Taro Niue Genome Assembly and Annotation.</title>
        <authorList>
            <person name="Atibalentja N."/>
            <person name="Keating K."/>
            <person name="Fields C.J."/>
        </authorList>
    </citation>
    <scope>NUCLEOTIDE SEQUENCE</scope>
    <source>
        <strain evidence="11">Niue_2</strain>
        <tissue evidence="11">Leaf</tissue>
    </source>
</reference>
<dbReference type="GO" id="GO:0042742">
    <property type="term" value="P:defense response to bacterium"/>
    <property type="evidence" value="ECO:0007669"/>
    <property type="project" value="UniProtKB-ARBA"/>
</dbReference>